<evidence type="ECO:0000256" key="1">
    <source>
        <dbReference type="SAM" id="MobiDB-lite"/>
    </source>
</evidence>
<reference evidence="2 3" key="1">
    <citation type="submission" date="2015-01" db="EMBL/GenBank/DDBJ databases">
        <title>Genome of allotetraploid Gossypium barbadense reveals genomic plasticity and fiber elongation in cotton evolution.</title>
        <authorList>
            <person name="Chen X."/>
            <person name="Liu X."/>
            <person name="Zhao B."/>
            <person name="Zheng H."/>
            <person name="Hu Y."/>
            <person name="Lu G."/>
            <person name="Yang C."/>
            <person name="Chen J."/>
            <person name="Shan C."/>
            <person name="Zhang L."/>
            <person name="Zhou Y."/>
            <person name="Wang L."/>
            <person name="Guo W."/>
            <person name="Bai Y."/>
            <person name="Ruan J."/>
            <person name="Shangguan X."/>
            <person name="Mao Y."/>
            <person name="Jiang J."/>
            <person name="Zhu Y."/>
            <person name="Lei J."/>
            <person name="Kang H."/>
            <person name="Chen S."/>
            <person name="He X."/>
            <person name="Wang R."/>
            <person name="Wang Y."/>
            <person name="Chen J."/>
            <person name="Wang L."/>
            <person name="Yu S."/>
            <person name="Wang B."/>
            <person name="Wei J."/>
            <person name="Song S."/>
            <person name="Lu X."/>
            <person name="Gao Z."/>
            <person name="Gu W."/>
            <person name="Deng X."/>
            <person name="Ma D."/>
            <person name="Wang S."/>
            <person name="Liang W."/>
            <person name="Fang L."/>
            <person name="Cai C."/>
            <person name="Zhu X."/>
            <person name="Zhou B."/>
            <person name="Zhang Y."/>
            <person name="Chen Z."/>
            <person name="Xu S."/>
            <person name="Zhu R."/>
            <person name="Wang S."/>
            <person name="Zhang T."/>
            <person name="Zhao G."/>
        </authorList>
    </citation>
    <scope>NUCLEOTIDE SEQUENCE [LARGE SCALE GENOMIC DNA]</scope>
    <source>
        <strain evidence="3">cv. Xinhai21</strain>
        <tissue evidence="2">Leaf</tissue>
    </source>
</reference>
<feature type="compositionally biased region" description="Polar residues" evidence="1">
    <location>
        <begin position="45"/>
        <end position="54"/>
    </location>
</feature>
<protein>
    <submittedName>
        <fullName evidence="2">Uncharacterized protein</fullName>
    </submittedName>
</protein>
<evidence type="ECO:0000313" key="3">
    <source>
        <dbReference type="Proteomes" id="UP000239757"/>
    </source>
</evidence>
<evidence type="ECO:0000313" key="2">
    <source>
        <dbReference type="EMBL" id="PPS19529.1"/>
    </source>
</evidence>
<feature type="compositionally biased region" description="Basic and acidic residues" evidence="1">
    <location>
        <begin position="35"/>
        <end position="44"/>
    </location>
</feature>
<feature type="compositionally biased region" description="Basic and acidic residues" evidence="1">
    <location>
        <begin position="1"/>
        <end position="20"/>
    </location>
</feature>
<proteinExistence type="predicted"/>
<dbReference type="EMBL" id="KZ662759">
    <property type="protein sequence ID" value="PPS19529.1"/>
    <property type="molecule type" value="Genomic_DNA"/>
</dbReference>
<sequence length="98" mass="10724">MERSKRDLGGKYVEKIEDASPPHASRALGNHISAPRKELGKRETASNTRGSNSDVLDERLIRSEDEALEVSTYQDAREVTGSRKTDRSGGGPRGSCHT</sequence>
<feature type="compositionally biased region" description="Basic and acidic residues" evidence="1">
    <location>
        <begin position="56"/>
        <end position="65"/>
    </location>
</feature>
<feature type="compositionally biased region" description="Basic and acidic residues" evidence="1">
    <location>
        <begin position="75"/>
        <end position="87"/>
    </location>
</feature>
<accession>A0A2P5YVE5</accession>
<name>A0A2P5YVE5_GOSBA</name>
<feature type="region of interest" description="Disordered" evidence="1">
    <location>
        <begin position="1"/>
        <end position="98"/>
    </location>
</feature>
<feature type="compositionally biased region" description="Gly residues" evidence="1">
    <location>
        <begin position="88"/>
        <end position="98"/>
    </location>
</feature>
<dbReference type="AlphaFoldDB" id="A0A2P5YVE5"/>
<organism evidence="2 3">
    <name type="scientific">Gossypium barbadense</name>
    <name type="common">Sea Island cotton</name>
    <name type="synonym">Hibiscus barbadensis</name>
    <dbReference type="NCBI Taxonomy" id="3634"/>
    <lineage>
        <taxon>Eukaryota</taxon>
        <taxon>Viridiplantae</taxon>
        <taxon>Streptophyta</taxon>
        <taxon>Embryophyta</taxon>
        <taxon>Tracheophyta</taxon>
        <taxon>Spermatophyta</taxon>
        <taxon>Magnoliopsida</taxon>
        <taxon>eudicotyledons</taxon>
        <taxon>Gunneridae</taxon>
        <taxon>Pentapetalae</taxon>
        <taxon>rosids</taxon>
        <taxon>malvids</taxon>
        <taxon>Malvales</taxon>
        <taxon>Malvaceae</taxon>
        <taxon>Malvoideae</taxon>
        <taxon>Gossypium</taxon>
    </lineage>
</organism>
<gene>
    <name evidence="2" type="ORF">GOBAR_AA01060</name>
</gene>
<dbReference type="Proteomes" id="UP000239757">
    <property type="component" value="Unassembled WGS sequence"/>
</dbReference>